<gene>
    <name evidence="1" type="ORF">ACOLOM_LOCUS3516</name>
</gene>
<comment type="caution">
    <text evidence="1">The sequence shown here is derived from an EMBL/GenBank/DDBJ whole genome shotgun (WGS) entry which is preliminary data.</text>
</comment>
<evidence type="ECO:0000313" key="1">
    <source>
        <dbReference type="EMBL" id="CAG8517823.1"/>
    </source>
</evidence>
<proteinExistence type="predicted"/>
<organism evidence="1 2">
    <name type="scientific">Acaulospora colombiana</name>
    <dbReference type="NCBI Taxonomy" id="27376"/>
    <lineage>
        <taxon>Eukaryota</taxon>
        <taxon>Fungi</taxon>
        <taxon>Fungi incertae sedis</taxon>
        <taxon>Mucoromycota</taxon>
        <taxon>Glomeromycotina</taxon>
        <taxon>Glomeromycetes</taxon>
        <taxon>Diversisporales</taxon>
        <taxon>Acaulosporaceae</taxon>
        <taxon>Acaulospora</taxon>
    </lineage>
</organism>
<protein>
    <submittedName>
        <fullName evidence="1">12712_t:CDS:1</fullName>
    </submittedName>
</protein>
<accession>A0ACA9L9B1</accession>
<evidence type="ECO:0000313" key="2">
    <source>
        <dbReference type="Proteomes" id="UP000789525"/>
    </source>
</evidence>
<name>A0ACA9L9B1_9GLOM</name>
<dbReference type="EMBL" id="CAJVPT010005241">
    <property type="protein sequence ID" value="CAG8517823.1"/>
    <property type="molecule type" value="Genomic_DNA"/>
</dbReference>
<sequence length="576" mass="65335">MKMIELWGHKLAEHPNEKSIRASHRASKHLSIIHDASYFGWIMLSGEKEKLIKLMNSVTDPTMPSVGSERYLSGKRQCFTYLYEHLSYPAHLISPVNLLWESIANDHVRITEKVLMWIHPSAFCEAFAAIGEAIKNMGLEDDVLIEDLRDEFLMFELTGPRSTALLQAVLDVSDECEKVSTSNEPTGEVIEKARINNKAHEFHVFTTGNRVRINGARSTSAVGVPPRTNEVSVVSEKALRETLIRWPEGVASSDLWDSDFRKLLRSNKISDGELNKRRSNLILPGQKLTFTPRDALVPILLIQRDESDNVVSGRTKFHAEYKGGWNVIIPSGWGMDFWKSFVFAGAWTAGNTKSFAAHSKLRREELEKEYNKRPPSNRVNYKIMGIDSPFEPPFDVLLGLSTLEECGDDKSREQMGSQNEGKQDDGNVRKLDKDRQSWLLRGNKNIRLLENHSSTEDGAIANAQYEAELNSSLFAQIIMSFNNRGITLNNEEVDKLRLRMDLSVALVNVRVIFLAKGSPGYNSIIYKISSKRDYDTWIGDLRDRKRSDVIDPVTSENEMNFRKDEAVMNSALEVVR</sequence>
<dbReference type="Proteomes" id="UP000789525">
    <property type="component" value="Unassembled WGS sequence"/>
</dbReference>
<keyword evidence="2" id="KW-1185">Reference proteome</keyword>
<reference evidence="1" key="1">
    <citation type="submission" date="2021-06" db="EMBL/GenBank/DDBJ databases">
        <authorList>
            <person name="Kallberg Y."/>
            <person name="Tangrot J."/>
            <person name="Rosling A."/>
        </authorList>
    </citation>
    <scope>NUCLEOTIDE SEQUENCE</scope>
    <source>
        <strain evidence="1">CL356</strain>
    </source>
</reference>